<organism evidence="1">
    <name type="scientific">Nothobranchius kadleci</name>
    <name type="common">African annual killifish</name>
    <dbReference type="NCBI Taxonomy" id="1051664"/>
    <lineage>
        <taxon>Eukaryota</taxon>
        <taxon>Metazoa</taxon>
        <taxon>Chordata</taxon>
        <taxon>Craniata</taxon>
        <taxon>Vertebrata</taxon>
        <taxon>Euteleostomi</taxon>
        <taxon>Actinopterygii</taxon>
        <taxon>Neopterygii</taxon>
        <taxon>Teleostei</taxon>
        <taxon>Neoteleostei</taxon>
        <taxon>Acanthomorphata</taxon>
        <taxon>Ovalentaria</taxon>
        <taxon>Atherinomorphae</taxon>
        <taxon>Cyprinodontiformes</taxon>
        <taxon>Nothobranchiidae</taxon>
        <taxon>Nothobranchius</taxon>
    </lineage>
</organism>
<reference evidence="1" key="2">
    <citation type="submission" date="2016-06" db="EMBL/GenBank/DDBJ databases">
        <title>The genome of a short-lived fish provides insights into sex chromosome evolution and the genetic control of aging.</title>
        <authorList>
            <person name="Reichwald K."/>
            <person name="Felder M."/>
            <person name="Petzold A."/>
            <person name="Koch P."/>
            <person name="Groth M."/>
            <person name="Platzer M."/>
        </authorList>
    </citation>
    <scope>NUCLEOTIDE SEQUENCE</scope>
    <source>
        <tissue evidence="1">Brain</tissue>
    </source>
</reference>
<evidence type="ECO:0000313" key="1">
    <source>
        <dbReference type="EMBL" id="SBQ30212.1"/>
    </source>
</evidence>
<dbReference type="EMBL" id="HAEA01001732">
    <property type="protein sequence ID" value="SBQ30212.1"/>
    <property type="molecule type" value="Transcribed_RNA"/>
</dbReference>
<feature type="non-terminal residue" evidence="1">
    <location>
        <position position="51"/>
    </location>
</feature>
<reference evidence="1" key="1">
    <citation type="submission" date="2016-05" db="EMBL/GenBank/DDBJ databases">
        <authorList>
            <person name="Lavstsen T."/>
            <person name="Jespersen J.S."/>
        </authorList>
    </citation>
    <scope>NUCLEOTIDE SEQUENCE</scope>
    <source>
        <tissue evidence="1">Brain</tissue>
    </source>
</reference>
<name>A0A1A8D7W8_NOTKA</name>
<feature type="non-terminal residue" evidence="1">
    <location>
        <position position="1"/>
    </location>
</feature>
<gene>
    <name evidence="1" type="primary">Nfu_g_1_025207</name>
</gene>
<protein>
    <submittedName>
        <fullName evidence="1">Uncharacterized protein</fullName>
    </submittedName>
</protein>
<dbReference type="AlphaFoldDB" id="A0A1A8D7W8"/>
<sequence>TKPHTTVKKELNIQGTIYQQDINMESFMKSHANAAVNPNGNSTRTIEHRKQ</sequence>
<accession>A0A1A8D7W8</accession>
<proteinExistence type="predicted"/>